<dbReference type="InterPro" id="IPR015943">
    <property type="entry name" value="WD40/YVTN_repeat-like_dom_sf"/>
</dbReference>
<dbReference type="EMBL" id="JAUHHC010000001">
    <property type="protein sequence ID" value="MDN3919134.1"/>
    <property type="molecule type" value="Genomic_DNA"/>
</dbReference>
<dbReference type="InterPro" id="IPR013783">
    <property type="entry name" value="Ig-like_fold"/>
</dbReference>
<dbReference type="NCBIfam" id="TIGR00254">
    <property type="entry name" value="GGDEF"/>
    <property type="match status" value="1"/>
</dbReference>
<feature type="transmembrane region" description="Helical" evidence="3">
    <location>
        <begin position="792"/>
        <end position="815"/>
    </location>
</feature>
<sequence length="1062" mass="114940">MRLPSRSPAGSLRPLAARLAALLLAAALSALGPAAGAAAAPGDTLEVQFRSVQIPQNTAPTLAQDKAGFIWVATSKGLTRYDGYRLRPIERQDDAAGTQQPPAQRSLGWVRALAAARDGRMWIGTEFMGLMVYDAERDRVEPQHGGAKSSPIHTPIRALAEDADGAIWVGTVGQGLFRYRPGSGRFEQEKLRWGDEPESRVLALCVASDGSVWAGHWRGLARRQPDGEWETLPLPGREASGAPVLALAEDRDGRLWLGTQDGRLGVYEKAKQGGAGRLRWVQQLGMPVQALAQAADGRLWVGTKVGLLWVDPASGEIEARLRHDPRRTTSLAGNDISGLLRDRSGAMWVTGYGLGLQRHQQHAALAVRGADVDAAGPLAEPDVRALLSLRNGEVLAPTQLGRVVRLDGRPGHGLASLGVWPRERTSIVESLAEAADGSIWLAGGGRLERRSADGRLLRDWPLDGGRAQRLLLRANGEVWLGMQEGLYKLAGPAAGALQRVHLAGGAPLHGGIYALIEAPAGEGREAELWVGGQQGLFREQGGAGRLETVTPAPDAGLSSPIIIGLLRARDGTLWIDQPVAGLSRLLGWDGQGRARFERIGERLGSEGVFGGNLHEDAQGRIWSQLHVYDPRSDRLDGFGAAEGASFGSFWFFASAELPGGALLFGGSRGLLRVEPGAYKTTPRDTPLLISALRVNGQPYQPQRLHAGLTLPAGTRTLGVEFAGLDFAEPERLRYQYRLQGLDADWTTVDASARSPSFGPLKPGRYLLQVRAAAPLAPWGPPQLELPIERLPAWWETLAAQLAGAALLLLALWAWVRWRTRRLRRREVELQALVDARTAELREASITDALTGLRNRRYLELRLQDDLRLCLRRFETATAVDAGLPGPDSDLLVMLLDLDHFKRVNDAHGHAAGDAVLVQLAARLRRVFRETDALVRWGGEEVLVLVRETNREEAAELAERACAAVREQPFDIGFGQQVNVSVSIGFAAFPLDPRQPRAWDWQASLALADSALYAAKAQGRDGFVGAVRADGLTPREAPRDAEGWQTASRLAIRRSSSREAVLG</sequence>
<dbReference type="InterPro" id="IPR050469">
    <property type="entry name" value="Diguanylate_Cyclase"/>
</dbReference>
<dbReference type="Pfam" id="PF00990">
    <property type="entry name" value="GGDEF"/>
    <property type="match status" value="1"/>
</dbReference>
<dbReference type="SMART" id="SM00267">
    <property type="entry name" value="GGDEF"/>
    <property type="match status" value="1"/>
</dbReference>
<dbReference type="Gene3D" id="3.30.70.270">
    <property type="match status" value="1"/>
</dbReference>
<feature type="chain" id="PRO_5047531938" description="diguanylate cyclase" evidence="4">
    <location>
        <begin position="40"/>
        <end position="1062"/>
    </location>
</feature>
<organism evidence="6 7">
    <name type="scientific">Roseateles violae</name>
    <dbReference type="NCBI Taxonomy" id="3058042"/>
    <lineage>
        <taxon>Bacteria</taxon>
        <taxon>Pseudomonadati</taxon>
        <taxon>Pseudomonadota</taxon>
        <taxon>Betaproteobacteria</taxon>
        <taxon>Burkholderiales</taxon>
        <taxon>Sphaerotilaceae</taxon>
        <taxon>Roseateles</taxon>
    </lineage>
</organism>
<evidence type="ECO:0000259" key="5">
    <source>
        <dbReference type="PROSITE" id="PS50887"/>
    </source>
</evidence>
<evidence type="ECO:0000256" key="1">
    <source>
        <dbReference type="ARBA" id="ARBA00012528"/>
    </source>
</evidence>
<keyword evidence="3" id="KW-0812">Transmembrane</keyword>
<keyword evidence="7" id="KW-1185">Reference proteome</keyword>
<dbReference type="Gene3D" id="2.60.40.10">
    <property type="entry name" value="Immunoglobulins"/>
    <property type="match status" value="1"/>
</dbReference>
<evidence type="ECO:0000256" key="2">
    <source>
        <dbReference type="ARBA" id="ARBA00034247"/>
    </source>
</evidence>
<feature type="domain" description="GGDEF" evidence="5">
    <location>
        <begin position="888"/>
        <end position="1027"/>
    </location>
</feature>
<dbReference type="PANTHER" id="PTHR45138:SF9">
    <property type="entry name" value="DIGUANYLATE CYCLASE DGCM-RELATED"/>
    <property type="match status" value="1"/>
</dbReference>
<reference evidence="6 7" key="1">
    <citation type="submission" date="2023-06" db="EMBL/GenBank/DDBJ databases">
        <title>Pelomonas sp. PFR6 16S ribosomal RNA gene Genome sequencing and assembly.</title>
        <authorList>
            <person name="Woo H."/>
        </authorList>
    </citation>
    <scope>NUCLEOTIDE SEQUENCE [LARGE SCALE GENOMIC DNA]</scope>
    <source>
        <strain evidence="6 7">PFR6</strain>
    </source>
</reference>
<dbReference type="SUPFAM" id="SSF63829">
    <property type="entry name" value="Calcium-dependent phosphotriesterase"/>
    <property type="match status" value="2"/>
</dbReference>
<gene>
    <name evidence="6" type="ORF">QWJ38_02460</name>
</gene>
<dbReference type="InterPro" id="IPR029787">
    <property type="entry name" value="Nucleotide_cyclase"/>
</dbReference>
<evidence type="ECO:0000256" key="4">
    <source>
        <dbReference type="SAM" id="SignalP"/>
    </source>
</evidence>
<evidence type="ECO:0000313" key="7">
    <source>
        <dbReference type="Proteomes" id="UP001228044"/>
    </source>
</evidence>
<dbReference type="PROSITE" id="PS50887">
    <property type="entry name" value="GGDEF"/>
    <property type="match status" value="1"/>
</dbReference>
<dbReference type="SUPFAM" id="SSF55073">
    <property type="entry name" value="Nucleotide cyclase"/>
    <property type="match status" value="1"/>
</dbReference>
<feature type="signal peptide" evidence="4">
    <location>
        <begin position="1"/>
        <end position="39"/>
    </location>
</feature>
<protein>
    <recommendedName>
        <fullName evidence="1">diguanylate cyclase</fullName>
        <ecNumber evidence="1">2.7.7.65</ecNumber>
    </recommendedName>
</protein>
<dbReference type="GO" id="GO:0052621">
    <property type="term" value="F:diguanylate cyclase activity"/>
    <property type="evidence" value="ECO:0007669"/>
    <property type="project" value="UniProtKB-EC"/>
</dbReference>
<comment type="caution">
    <text evidence="6">The sequence shown here is derived from an EMBL/GenBank/DDBJ whole genome shotgun (WGS) entry which is preliminary data.</text>
</comment>
<keyword evidence="3" id="KW-0472">Membrane</keyword>
<dbReference type="RefSeq" id="WP_290357447.1">
    <property type="nucleotide sequence ID" value="NZ_JAUHHC010000001.1"/>
</dbReference>
<name>A0ABT8DL43_9BURK</name>
<dbReference type="Pfam" id="PF07494">
    <property type="entry name" value="Reg_prop"/>
    <property type="match status" value="3"/>
</dbReference>
<dbReference type="Proteomes" id="UP001228044">
    <property type="component" value="Unassembled WGS sequence"/>
</dbReference>
<evidence type="ECO:0000313" key="6">
    <source>
        <dbReference type="EMBL" id="MDN3919134.1"/>
    </source>
</evidence>
<accession>A0ABT8DL43</accession>
<dbReference type="InterPro" id="IPR043128">
    <property type="entry name" value="Rev_trsase/Diguanyl_cyclase"/>
</dbReference>
<keyword evidence="4" id="KW-0732">Signal</keyword>
<dbReference type="Pfam" id="PF07495">
    <property type="entry name" value="Y_Y_Y"/>
    <property type="match status" value="1"/>
</dbReference>
<keyword evidence="3" id="KW-1133">Transmembrane helix</keyword>
<dbReference type="EC" id="2.7.7.65" evidence="1"/>
<dbReference type="PANTHER" id="PTHR45138">
    <property type="entry name" value="REGULATORY COMPONENTS OF SENSORY TRANSDUCTION SYSTEM"/>
    <property type="match status" value="1"/>
</dbReference>
<comment type="catalytic activity">
    <reaction evidence="2">
        <text>2 GTP = 3',3'-c-di-GMP + 2 diphosphate</text>
        <dbReference type="Rhea" id="RHEA:24898"/>
        <dbReference type="ChEBI" id="CHEBI:33019"/>
        <dbReference type="ChEBI" id="CHEBI:37565"/>
        <dbReference type="ChEBI" id="CHEBI:58805"/>
        <dbReference type="EC" id="2.7.7.65"/>
    </reaction>
</comment>
<keyword evidence="6" id="KW-0548">Nucleotidyltransferase</keyword>
<dbReference type="InterPro" id="IPR011123">
    <property type="entry name" value="Y_Y_Y"/>
</dbReference>
<keyword evidence="6" id="KW-0808">Transferase</keyword>
<dbReference type="CDD" id="cd01949">
    <property type="entry name" value="GGDEF"/>
    <property type="match status" value="1"/>
</dbReference>
<evidence type="ECO:0000256" key="3">
    <source>
        <dbReference type="SAM" id="Phobius"/>
    </source>
</evidence>
<dbReference type="InterPro" id="IPR011110">
    <property type="entry name" value="Reg_prop"/>
</dbReference>
<dbReference type="InterPro" id="IPR000160">
    <property type="entry name" value="GGDEF_dom"/>
</dbReference>
<proteinExistence type="predicted"/>
<dbReference type="Gene3D" id="2.130.10.10">
    <property type="entry name" value="YVTN repeat-like/Quinoprotein amine dehydrogenase"/>
    <property type="match status" value="2"/>
</dbReference>